<dbReference type="InterPro" id="IPR002486">
    <property type="entry name" value="Col_cuticle_N"/>
</dbReference>
<proteinExistence type="predicted"/>
<dbReference type="Proteomes" id="UP000050794">
    <property type="component" value="Unassembled WGS sequence"/>
</dbReference>
<sequence length="126" mass="13825">MHETTFIVYGAALCSTLAVLACLLVIPSLYTTINEIHAQVADGVQVFRVDTDTAWMEIMNIQVGMSPPSRPRENPFNNIFRKKRQDFSGLPSYCVCEPPKVVCPPGPPGPAGDPGEDGTQQSEFLW</sequence>
<feature type="domain" description="Nematode cuticle collagen N-terminal" evidence="4">
    <location>
        <begin position="6"/>
        <end position="58"/>
    </location>
</feature>
<feature type="transmembrane region" description="Helical" evidence="3">
    <location>
        <begin position="6"/>
        <end position="26"/>
    </location>
</feature>
<evidence type="ECO:0000256" key="1">
    <source>
        <dbReference type="ARBA" id="ARBA00022737"/>
    </source>
</evidence>
<reference evidence="5 6" key="2">
    <citation type="submission" date="2018-11" db="EMBL/GenBank/DDBJ databases">
        <authorList>
            <consortium name="Pathogen Informatics"/>
        </authorList>
    </citation>
    <scope>NUCLEOTIDE SEQUENCE [LARGE SCALE GENOMIC DNA]</scope>
</reference>
<keyword evidence="6" id="KW-1185">Reference proteome</keyword>
<evidence type="ECO:0000313" key="6">
    <source>
        <dbReference type="Proteomes" id="UP000050794"/>
    </source>
</evidence>
<accession>A0A183U283</accession>
<keyword evidence="3" id="KW-0812">Transmembrane</keyword>
<evidence type="ECO:0000256" key="3">
    <source>
        <dbReference type="SAM" id="Phobius"/>
    </source>
</evidence>
<keyword evidence="1" id="KW-0677">Repeat</keyword>
<dbReference type="PANTHER" id="PTHR24637:SF194">
    <property type="entry name" value="CUTICLE COLLAGEN 10-RELATED"/>
    <property type="match status" value="1"/>
</dbReference>
<evidence type="ECO:0000256" key="2">
    <source>
        <dbReference type="SAM" id="MobiDB-lite"/>
    </source>
</evidence>
<evidence type="ECO:0000259" key="4">
    <source>
        <dbReference type="SMART" id="SM01088"/>
    </source>
</evidence>
<evidence type="ECO:0000313" key="7">
    <source>
        <dbReference type="WBParaSite" id="TCNE_0000260301-mRNA-1"/>
    </source>
</evidence>
<keyword evidence="3" id="KW-1133">Transmembrane helix</keyword>
<evidence type="ECO:0000313" key="5">
    <source>
        <dbReference type="EMBL" id="VDM28320.1"/>
    </source>
</evidence>
<dbReference type="SMART" id="SM01088">
    <property type="entry name" value="Col_cuticle_N"/>
    <property type="match status" value="1"/>
</dbReference>
<organism evidence="6 7">
    <name type="scientific">Toxocara canis</name>
    <name type="common">Canine roundworm</name>
    <dbReference type="NCBI Taxonomy" id="6265"/>
    <lineage>
        <taxon>Eukaryota</taxon>
        <taxon>Metazoa</taxon>
        <taxon>Ecdysozoa</taxon>
        <taxon>Nematoda</taxon>
        <taxon>Chromadorea</taxon>
        <taxon>Rhabditida</taxon>
        <taxon>Spirurina</taxon>
        <taxon>Ascaridomorpha</taxon>
        <taxon>Ascaridoidea</taxon>
        <taxon>Toxocaridae</taxon>
        <taxon>Toxocara</taxon>
    </lineage>
</organism>
<keyword evidence="3" id="KW-0472">Membrane</keyword>
<gene>
    <name evidence="5" type="ORF">TCNE_LOCUS2603</name>
</gene>
<dbReference type="GO" id="GO:0042302">
    <property type="term" value="F:structural constituent of cuticle"/>
    <property type="evidence" value="ECO:0007669"/>
    <property type="project" value="InterPro"/>
</dbReference>
<dbReference type="WBParaSite" id="TCNE_0000260301-mRNA-1">
    <property type="protein sequence ID" value="TCNE_0000260301-mRNA-1"/>
    <property type="gene ID" value="TCNE_0000260301"/>
</dbReference>
<dbReference type="Pfam" id="PF01484">
    <property type="entry name" value="Col_cuticle_N"/>
    <property type="match status" value="1"/>
</dbReference>
<dbReference type="AlphaFoldDB" id="A0A183U283"/>
<dbReference type="EMBL" id="UYWY01002723">
    <property type="protein sequence ID" value="VDM28320.1"/>
    <property type="molecule type" value="Genomic_DNA"/>
</dbReference>
<protein>
    <submittedName>
        <fullName evidence="7">Col_cuticle_N domain-containing protein</fullName>
    </submittedName>
</protein>
<reference evidence="7" key="1">
    <citation type="submission" date="2016-06" db="UniProtKB">
        <authorList>
            <consortium name="WormBaseParasite"/>
        </authorList>
    </citation>
    <scope>IDENTIFICATION</scope>
</reference>
<feature type="region of interest" description="Disordered" evidence="2">
    <location>
        <begin position="105"/>
        <end position="126"/>
    </location>
</feature>
<name>A0A183U283_TOXCA</name>
<dbReference type="PANTHER" id="PTHR24637">
    <property type="entry name" value="COLLAGEN"/>
    <property type="match status" value="1"/>
</dbReference>